<gene>
    <name evidence="2" type="ORF">PHACADRAFT_202671</name>
</gene>
<dbReference type="GeneID" id="18911952"/>
<reference evidence="2 3" key="1">
    <citation type="journal article" date="2012" name="BMC Genomics">
        <title>Comparative genomics of the white-rot fungi, Phanerochaete carnosa and P. chrysosporium, to elucidate the genetic basis of the distinct wood types they colonize.</title>
        <authorList>
            <person name="Suzuki H."/>
            <person name="MacDonald J."/>
            <person name="Syed K."/>
            <person name="Salamov A."/>
            <person name="Hori C."/>
            <person name="Aerts A."/>
            <person name="Henrissat B."/>
            <person name="Wiebenga A."/>
            <person name="vanKuyk P.A."/>
            <person name="Barry K."/>
            <person name="Lindquist E."/>
            <person name="LaButti K."/>
            <person name="Lapidus A."/>
            <person name="Lucas S."/>
            <person name="Coutinho P."/>
            <person name="Gong Y."/>
            <person name="Samejima M."/>
            <person name="Mahadevan R."/>
            <person name="Abou-Zaid M."/>
            <person name="de Vries R.P."/>
            <person name="Igarashi K."/>
            <person name="Yadav J.S."/>
            <person name="Grigoriev I.V."/>
            <person name="Master E.R."/>
        </authorList>
    </citation>
    <scope>NUCLEOTIDE SEQUENCE [LARGE SCALE GENOMIC DNA]</scope>
    <source>
        <strain evidence="2 3">HHB-10118-sp</strain>
    </source>
</reference>
<evidence type="ECO:0000313" key="2">
    <source>
        <dbReference type="EMBL" id="EKM48554.1"/>
    </source>
</evidence>
<keyword evidence="3" id="KW-1185">Reference proteome</keyword>
<dbReference type="InParanoid" id="K5VPP6"/>
<dbReference type="EMBL" id="JH930938">
    <property type="protein sequence ID" value="EKM48554.1"/>
    <property type="molecule type" value="Genomic_DNA"/>
</dbReference>
<evidence type="ECO:0000313" key="3">
    <source>
        <dbReference type="Proteomes" id="UP000008370"/>
    </source>
</evidence>
<name>K5VPP6_PHACS</name>
<evidence type="ECO:0000256" key="1">
    <source>
        <dbReference type="SAM" id="MobiDB-lite"/>
    </source>
</evidence>
<dbReference type="KEGG" id="pco:PHACADRAFT_202671"/>
<sequence length="144" mass="15774">MSTCSWLSSKNLSILARLNIFTNASVATPSHGLEVVATSTTLQQQPSADPLPTSEPSGTSVPPPLNDDSDLLVAAEQKATLVHVHSLNRITDNLMQQSEQNAQALTQMGTTQLMGPVHYGCLYQILLARMFNYKQAYWMDIVKK</sequence>
<feature type="region of interest" description="Disordered" evidence="1">
    <location>
        <begin position="40"/>
        <end position="68"/>
    </location>
</feature>
<dbReference type="Proteomes" id="UP000008370">
    <property type="component" value="Unassembled WGS sequence"/>
</dbReference>
<dbReference type="RefSeq" id="XP_007402894.1">
    <property type="nucleotide sequence ID" value="XM_007402832.1"/>
</dbReference>
<organism evidence="2 3">
    <name type="scientific">Phanerochaete carnosa (strain HHB-10118-sp)</name>
    <name type="common">White-rot fungus</name>
    <name type="synonym">Peniophora carnosa</name>
    <dbReference type="NCBI Taxonomy" id="650164"/>
    <lineage>
        <taxon>Eukaryota</taxon>
        <taxon>Fungi</taxon>
        <taxon>Dikarya</taxon>
        <taxon>Basidiomycota</taxon>
        <taxon>Agaricomycotina</taxon>
        <taxon>Agaricomycetes</taxon>
        <taxon>Polyporales</taxon>
        <taxon>Phanerochaetaceae</taxon>
        <taxon>Phanerochaete</taxon>
    </lineage>
</organism>
<dbReference type="HOGENOM" id="CLU_1797152_0_0_1"/>
<dbReference type="AlphaFoldDB" id="K5VPP6"/>
<proteinExistence type="predicted"/>
<accession>K5VPP6</accession>
<protein>
    <submittedName>
        <fullName evidence="2">Uncharacterized protein</fullName>
    </submittedName>
</protein>